<accession>A0A855WYZ7</accession>
<evidence type="ECO:0000313" key="3">
    <source>
        <dbReference type="Proteomes" id="UP000250918"/>
    </source>
</evidence>
<sequence length="723" mass="80028">MFGLKDFSINFLTGAPVLVSLALVGLLALAVFLYYRTNPPLPRFWRVLMGALRVVAVLSLLAMLLEPVISYVRDFERPRRISILLDRSLSMDRVESNLSRRARLDSLLSSESFNRLKQTATVTPFYFGGNITTEQDKVQTDRTALGDALYDLKARQMTEPADAWLLFSDGKSNSGRTVAEAAATIGIPTTTIDMASSAAAFDVAIENVDYNNVLFVGQPAEIKVRIGWRNAAGKTVRLSLLGGDGAAPTADFPITESSGKADITLKYIPTQPGQRLLRVSMPALPGEESDRNNSRTISVKVLKSRLQVLIATARPDYEIGFLRRQLLRSDNYGVDLCVTGPREGNLSKRFPSSQTELNRYDLVVLYDPDPSAYERVAPLLKSYLSDKGGAIWVMMGEQFAAQGPVKWFNDLLPFSQSTRSPIQYFDFQGEPSENDLFHPAVRLADSRTAIREAWNNLPPFKSLVRCDVIDPNSTQLVYAALPSLPNARTPIIGYRRFGPGKLLACAALPFWPWGFQSIGMGGSDSVYVSFINGTVRWLTTRDDFDPIRVTPEKEVFSRGEPVKFDAYAYDQGYRPIPGVTGTVTLKESKSGVIHDADMVERSEGRLDASFDQIPPGHYSFTATLSRDGQELKKSEGSVAVEEFSLEEYDQSGDPAALASLARLTGGNSYTYSQFSDAVSSMNLAPVQESITGEIVLWNKFWLLALFVICLSVEWVIRKLQQLI</sequence>
<dbReference type="SUPFAM" id="SSF52317">
    <property type="entry name" value="Class I glutamine amidotransferase-like"/>
    <property type="match status" value="1"/>
</dbReference>
<dbReference type="InterPro" id="IPR029062">
    <property type="entry name" value="Class_I_gatase-like"/>
</dbReference>
<name>A0A855WYZ7_9BACT</name>
<proteinExistence type="predicted"/>
<keyword evidence="1" id="KW-1133">Transmembrane helix</keyword>
<dbReference type="PANTHER" id="PTHR37947:SF1">
    <property type="entry name" value="BLL2462 PROTEIN"/>
    <property type="match status" value="1"/>
</dbReference>
<dbReference type="EMBL" id="PQAP01000131">
    <property type="protein sequence ID" value="PWB70905.1"/>
    <property type="molecule type" value="Genomic_DNA"/>
</dbReference>
<reference evidence="2 3" key="1">
    <citation type="journal article" date="2018" name="ISME J.">
        <title>A methanotrophic archaeon couples anaerobic oxidation of methane to Fe(III) reduction.</title>
        <authorList>
            <person name="Cai C."/>
            <person name="Leu A.O."/>
            <person name="Xie G.J."/>
            <person name="Guo J."/>
            <person name="Feng Y."/>
            <person name="Zhao J.X."/>
            <person name="Tyson G.W."/>
            <person name="Yuan Z."/>
            <person name="Hu S."/>
        </authorList>
    </citation>
    <scope>NUCLEOTIDE SEQUENCE [LARGE SCALE GENOMIC DNA]</scope>
    <source>
        <strain evidence="2">FeB_12</strain>
    </source>
</reference>
<dbReference type="Gene3D" id="3.40.50.880">
    <property type="match status" value="1"/>
</dbReference>
<feature type="transmembrane region" description="Helical" evidence="1">
    <location>
        <begin position="696"/>
        <end position="716"/>
    </location>
</feature>
<dbReference type="AlphaFoldDB" id="A0A855WYZ7"/>
<comment type="caution">
    <text evidence="2">The sequence shown here is derived from an EMBL/GenBank/DDBJ whole genome shotgun (WGS) entry which is preliminary data.</text>
</comment>
<organism evidence="2 3">
    <name type="scientific">candidate division GN15 bacterium</name>
    <dbReference type="NCBI Taxonomy" id="2072418"/>
    <lineage>
        <taxon>Bacteria</taxon>
        <taxon>candidate division GN15</taxon>
    </lineage>
</organism>
<dbReference type="PANTHER" id="PTHR37947">
    <property type="entry name" value="BLL2462 PROTEIN"/>
    <property type="match status" value="1"/>
</dbReference>
<feature type="transmembrane region" description="Helical" evidence="1">
    <location>
        <begin position="12"/>
        <end position="35"/>
    </location>
</feature>
<evidence type="ECO:0000256" key="1">
    <source>
        <dbReference type="SAM" id="Phobius"/>
    </source>
</evidence>
<evidence type="ECO:0000313" key="2">
    <source>
        <dbReference type="EMBL" id="PWB70905.1"/>
    </source>
</evidence>
<keyword evidence="1" id="KW-0812">Transmembrane</keyword>
<gene>
    <name evidence="2" type="ORF">C3F09_08500</name>
</gene>
<evidence type="ECO:0008006" key="4">
    <source>
        <dbReference type="Google" id="ProtNLM"/>
    </source>
</evidence>
<keyword evidence="1" id="KW-0472">Membrane</keyword>
<protein>
    <recommendedName>
        <fullName evidence="4">VWA domain-containing protein</fullName>
    </recommendedName>
</protein>
<feature type="transmembrane region" description="Helical" evidence="1">
    <location>
        <begin position="47"/>
        <end position="65"/>
    </location>
</feature>
<dbReference type="Proteomes" id="UP000250918">
    <property type="component" value="Unassembled WGS sequence"/>
</dbReference>